<gene>
    <name evidence="1" type="ORF">PECUL_23A026084</name>
</gene>
<evidence type="ECO:0000313" key="1">
    <source>
        <dbReference type="EMBL" id="CAH2305225.1"/>
    </source>
</evidence>
<sequence length="86" mass="9339">MYLTRLQRQLPVRSTPQAEAELCVPSLSRKRNAVFQASAARGTLRSTPQPEAKLCVPSLSRKRNSVFQASVSSLSSPRSSRAIGPA</sequence>
<dbReference type="EMBL" id="OW240918">
    <property type="protein sequence ID" value="CAH2305225.1"/>
    <property type="molecule type" value="Genomic_DNA"/>
</dbReference>
<keyword evidence="2" id="KW-1185">Reference proteome</keyword>
<proteinExistence type="predicted"/>
<reference evidence="1" key="1">
    <citation type="submission" date="2022-03" db="EMBL/GenBank/DDBJ databases">
        <authorList>
            <person name="Alioto T."/>
            <person name="Alioto T."/>
            <person name="Gomez Garrido J."/>
        </authorList>
    </citation>
    <scope>NUCLEOTIDE SEQUENCE</scope>
</reference>
<evidence type="ECO:0000313" key="2">
    <source>
        <dbReference type="Proteomes" id="UP001295444"/>
    </source>
</evidence>
<name>A0AAD1WGK4_PELCU</name>
<accession>A0AAD1WGK4</accession>
<dbReference type="AlphaFoldDB" id="A0AAD1WGK4"/>
<dbReference type="Proteomes" id="UP001295444">
    <property type="component" value="Chromosome 07"/>
</dbReference>
<protein>
    <submittedName>
        <fullName evidence="1">Uncharacterized protein</fullName>
    </submittedName>
</protein>
<organism evidence="1 2">
    <name type="scientific">Pelobates cultripes</name>
    <name type="common">Western spadefoot toad</name>
    <dbReference type="NCBI Taxonomy" id="61616"/>
    <lineage>
        <taxon>Eukaryota</taxon>
        <taxon>Metazoa</taxon>
        <taxon>Chordata</taxon>
        <taxon>Craniata</taxon>
        <taxon>Vertebrata</taxon>
        <taxon>Euteleostomi</taxon>
        <taxon>Amphibia</taxon>
        <taxon>Batrachia</taxon>
        <taxon>Anura</taxon>
        <taxon>Pelobatoidea</taxon>
        <taxon>Pelobatidae</taxon>
        <taxon>Pelobates</taxon>
    </lineage>
</organism>